<dbReference type="Proteomes" id="UP000465785">
    <property type="component" value="Chromosome"/>
</dbReference>
<dbReference type="Gene3D" id="3.90.226.10">
    <property type="entry name" value="2-enoyl-CoA Hydratase, Chain A, domain 1"/>
    <property type="match status" value="1"/>
</dbReference>
<gene>
    <name evidence="2" type="ORF">MGALJ_30590</name>
</gene>
<name>A0A9W4B3S1_9MYCO</name>
<dbReference type="AlphaFoldDB" id="A0A9W4B3S1"/>
<protein>
    <submittedName>
        <fullName evidence="2">Enoyl-CoA hydratase</fullName>
    </submittedName>
</protein>
<reference evidence="2 3" key="1">
    <citation type="journal article" date="2019" name="Emerg. Microbes Infect.">
        <title>Comprehensive subspecies identification of 175 nontuberculous mycobacteria species based on 7547 genomic profiles.</title>
        <authorList>
            <person name="Matsumoto Y."/>
            <person name="Kinjo T."/>
            <person name="Motooka D."/>
            <person name="Nabeya D."/>
            <person name="Jung N."/>
            <person name="Uechi K."/>
            <person name="Horii T."/>
            <person name="Iida T."/>
            <person name="Fujita J."/>
            <person name="Nakamura S."/>
        </authorList>
    </citation>
    <scope>NUCLEOTIDE SEQUENCE [LARGE SCALE GENOMIC DNA]</scope>
    <source>
        <strain evidence="2 3">JCM 6399</strain>
    </source>
</reference>
<accession>A0A9W4B3S1</accession>
<dbReference type="RefSeq" id="WP_163730333.1">
    <property type="nucleotide sequence ID" value="NZ_AP022601.1"/>
</dbReference>
<organism evidence="2 3">
    <name type="scientific">Mycobacterium gallinarum</name>
    <dbReference type="NCBI Taxonomy" id="39689"/>
    <lineage>
        <taxon>Bacteria</taxon>
        <taxon>Bacillati</taxon>
        <taxon>Actinomycetota</taxon>
        <taxon>Actinomycetes</taxon>
        <taxon>Mycobacteriales</taxon>
        <taxon>Mycobacteriaceae</taxon>
        <taxon>Mycobacterium</taxon>
    </lineage>
</organism>
<evidence type="ECO:0000313" key="3">
    <source>
        <dbReference type="Proteomes" id="UP000465785"/>
    </source>
</evidence>
<comment type="similarity">
    <text evidence="1">Belongs to the enoyl-CoA hydratase/isomerase family.</text>
</comment>
<dbReference type="CDD" id="cd06558">
    <property type="entry name" value="crotonase-like"/>
    <property type="match status" value="1"/>
</dbReference>
<evidence type="ECO:0000256" key="1">
    <source>
        <dbReference type="ARBA" id="ARBA00005254"/>
    </source>
</evidence>
<dbReference type="PANTHER" id="PTHR43802:SF1">
    <property type="entry name" value="IP11341P-RELATED"/>
    <property type="match status" value="1"/>
</dbReference>
<proteinExistence type="inferred from homology"/>
<dbReference type="InterPro" id="IPR029045">
    <property type="entry name" value="ClpP/crotonase-like_dom_sf"/>
</dbReference>
<evidence type="ECO:0000313" key="2">
    <source>
        <dbReference type="EMBL" id="BBY93390.1"/>
    </source>
</evidence>
<dbReference type="GO" id="GO:0003824">
    <property type="term" value="F:catalytic activity"/>
    <property type="evidence" value="ECO:0007669"/>
    <property type="project" value="UniProtKB-ARBA"/>
</dbReference>
<dbReference type="EMBL" id="AP022601">
    <property type="protein sequence ID" value="BBY93390.1"/>
    <property type="molecule type" value="Genomic_DNA"/>
</dbReference>
<keyword evidence="3" id="KW-1185">Reference proteome</keyword>
<dbReference type="InterPro" id="IPR014748">
    <property type="entry name" value="Enoyl-CoA_hydra_C"/>
</dbReference>
<sequence length="278" mass="30738">MPDGITVEPSGSTAVVWLDRPDRGNAFITAMQIELHRQLELLDAAEAVRAIVVTGRGRHFSTGADMEPGAANFAFDDDQHRRSRAELGARPRPWRLRTPVIGALNGSAVGIGLTFPMQWDIRIVNEAAKYGFVFTRRGLIPEQNSLWLLPRLVGFGRAVELLLTGRIFSGAEAKEYGLATEALPGDEVLPRARAIADEIAQHTAPAAVGITKQLAYELLGETDREAAFYREWEAFRWAGRQHDATEGVASFLERRTPNFTLSKHIPIPESDRGWSPDD</sequence>
<dbReference type="Gene3D" id="1.10.12.10">
    <property type="entry name" value="Lyase 2-enoyl-coa Hydratase, Chain A, domain 2"/>
    <property type="match status" value="1"/>
</dbReference>
<dbReference type="Pfam" id="PF00378">
    <property type="entry name" value="ECH_1"/>
    <property type="match status" value="1"/>
</dbReference>
<dbReference type="SUPFAM" id="SSF52096">
    <property type="entry name" value="ClpP/crotonase"/>
    <property type="match status" value="1"/>
</dbReference>
<dbReference type="KEGG" id="mgau:MGALJ_30590"/>
<dbReference type="InterPro" id="IPR001753">
    <property type="entry name" value="Enoyl-CoA_hydra/iso"/>
</dbReference>
<dbReference type="PANTHER" id="PTHR43802">
    <property type="entry name" value="ENOYL-COA HYDRATASE"/>
    <property type="match status" value="1"/>
</dbReference>